<dbReference type="PANTHER" id="PTHR23333:SF20">
    <property type="entry name" value="NSFL1 COFACTOR P47"/>
    <property type="match status" value="1"/>
</dbReference>
<gene>
    <name evidence="4" type="ORF">TRIADDRAFT_63499</name>
</gene>
<dbReference type="AlphaFoldDB" id="B3RL52"/>
<accession>B3RL52</accession>
<dbReference type="FunFam" id="3.30.420.210:FF:000002">
    <property type="entry name" value="UBX domain-containing protein 1"/>
    <property type="match status" value="1"/>
</dbReference>
<dbReference type="InterPro" id="IPR009060">
    <property type="entry name" value="UBA-like_sf"/>
</dbReference>
<dbReference type="GO" id="GO:0000045">
    <property type="term" value="P:autophagosome assembly"/>
    <property type="evidence" value="ECO:0000318"/>
    <property type="project" value="GO_Central"/>
</dbReference>
<dbReference type="STRING" id="10228.B3RL52"/>
<proteinExistence type="predicted"/>
<dbReference type="GO" id="GO:0007030">
    <property type="term" value="P:Golgi organization"/>
    <property type="evidence" value="ECO:0000318"/>
    <property type="project" value="GO_Central"/>
</dbReference>
<dbReference type="RefSeq" id="XP_002107905.1">
    <property type="nucleotide sequence ID" value="XM_002107869.1"/>
</dbReference>
<dbReference type="GO" id="GO:0043161">
    <property type="term" value="P:proteasome-mediated ubiquitin-dependent protein catabolic process"/>
    <property type="evidence" value="ECO:0000318"/>
    <property type="project" value="GO_Central"/>
</dbReference>
<dbReference type="Pfam" id="PF14555">
    <property type="entry name" value="UBA_4"/>
    <property type="match status" value="1"/>
</dbReference>
<dbReference type="SUPFAM" id="SSF46934">
    <property type="entry name" value="UBA-like"/>
    <property type="match status" value="1"/>
</dbReference>
<dbReference type="InParanoid" id="B3RL52"/>
<feature type="compositionally biased region" description="Polar residues" evidence="1">
    <location>
        <begin position="335"/>
        <end position="350"/>
    </location>
</feature>
<organism evidence="4 5">
    <name type="scientific">Trichoplax adhaerens</name>
    <name type="common">Trichoplax reptans</name>
    <dbReference type="NCBI Taxonomy" id="10228"/>
    <lineage>
        <taxon>Eukaryota</taxon>
        <taxon>Metazoa</taxon>
        <taxon>Placozoa</taxon>
        <taxon>Uniplacotomia</taxon>
        <taxon>Trichoplacea</taxon>
        <taxon>Trichoplacidae</taxon>
        <taxon>Trichoplax</taxon>
    </lineage>
</organism>
<evidence type="ECO:0000259" key="3">
    <source>
        <dbReference type="PROSITE" id="PS51399"/>
    </source>
</evidence>
<dbReference type="HOGENOM" id="CLU_029402_0_0_1"/>
<reference evidence="4 5" key="1">
    <citation type="journal article" date="2008" name="Nature">
        <title>The Trichoplax genome and the nature of placozoans.</title>
        <authorList>
            <person name="Srivastava M."/>
            <person name="Begovic E."/>
            <person name="Chapman J."/>
            <person name="Putnam N.H."/>
            <person name="Hellsten U."/>
            <person name="Kawashima T."/>
            <person name="Kuo A."/>
            <person name="Mitros T."/>
            <person name="Salamov A."/>
            <person name="Carpenter M.L."/>
            <person name="Signorovitch A.Y."/>
            <person name="Moreno M.A."/>
            <person name="Kamm K."/>
            <person name="Grimwood J."/>
            <person name="Schmutz J."/>
            <person name="Shapiro H."/>
            <person name="Grigoriev I.V."/>
            <person name="Buss L.W."/>
            <person name="Schierwater B."/>
            <person name="Dellaporta S.L."/>
            <person name="Rokhsar D.S."/>
        </authorList>
    </citation>
    <scope>NUCLEOTIDE SEQUENCE [LARGE SCALE GENOMIC DNA]</scope>
    <source>
        <strain evidence="4 5">Grell-BS-1999</strain>
    </source>
</reference>
<feature type="region of interest" description="Disordered" evidence="1">
    <location>
        <begin position="325"/>
        <end position="350"/>
    </location>
</feature>
<feature type="compositionally biased region" description="Acidic residues" evidence="1">
    <location>
        <begin position="91"/>
        <end position="100"/>
    </location>
</feature>
<dbReference type="KEGG" id="tad:TRIADDRAFT_63499"/>
<dbReference type="eggNOG" id="KOG2086">
    <property type="taxonomic scope" value="Eukaryota"/>
</dbReference>
<keyword evidence="5" id="KW-1185">Reference proteome</keyword>
<dbReference type="GO" id="GO:0043130">
    <property type="term" value="F:ubiquitin binding"/>
    <property type="evidence" value="ECO:0000318"/>
    <property type="project" value="GO_Central"/>
</dbReference>
<dbReference type="SMART" id="SM00553">
    <property type="entry name" value="SEP"/>
    <property type="match status" value="1"/>
</dbReference>
<dbReference type="FunCoup" id="B3RL52">
    <property type="interactions" value="2615"/>
</dbReference>
<dbReference type="CDD" id="cd01770">
    <property type="entry name" value="UBX_UBXN2"/>
    <property type="match status" value="1"/>
</dbReference>
<dbReference type="SUPFAM" id="SSF54236">
    <property type="entry name" value="Ubiquitin-like"/>
    <property type="match status" value="1"/>
</dbReference>
<dbReference type="InterPro" id="IPR012989">
    <property type="entry name" value="SEP_domain"/>
</dbReference>
<dbReference type="SUPFAM" id="SSF102848">
    <property type="entry name" value="NSFL1 (p97 ATPase) cofactor p47, SEP domain"/>
    <property type="match status" value="1"/>
</dbReference>
<dbReference type="Proteomes" id="UP000009022">
    <property type="component" value="Unassembled WGS sequence"/>
</dbReference>
<name>B3RL52_TRIAD</name>
<dbReference type="GeneID" id="6749120"/>
<feature type="compositionally biased region" description="Low complexity" evidence="1">
    <location>
        <begin position="325"/>
        <end position="334"/>
    </location>
</feature>
<dbReference type="InterPro" id="IPR001012">
    <property type="entry name" value="UBX_dom"/>
</dbReference>
<dbReference type="SMART" id="SM00166">
    <property type="entry name" value="UBX"/>
    <property type="match status" value="1"/>
</dbReference>
<feature type="domain" description="UBX" evidence="2">
    <location>
        <begin position="347"/>
        <end position="424"/>
    </location>
</feature>
<dbReference type="PhylomeDB" id="B3RL52"/>
<dbReference type="GO" id="GO:0005829">
    <property type="term" value="C:cytosol"/>
    <property type="evidence" value="ECO:0000318"/>
    <property type="project" value="GO_Central"/>
</dbReference>
<evidence type="ECO:0000256" key="1">
    <source>
        <dbReference type="SAM" id="MobiDB-lite"/>
    </source>
</evidence>
<dbReference type="Pfam" id="PF00789">
    <property type="entry name" value="UBX"/>
    <property type="match status" value="1"/>
</dbReference>
<dbReference type="CTD" id="6749120"/>
<evidence type="ECO:0000259" key="2">
    <source>
        <dbReference type="PROSITE" id="PS50033"/>
    </source>
</evidence>
<dbReference type="Pfam" id="PF08059">
    <property type="entry name" value="SEP"/>
    <property type="match status" value="1"/>
</dbReference>
<dbReference type="GO" id="GO:0005634">
    <property type="term" value="C:nucleus"/>
    <property type="evidence" value="ECO:0000318"/>
    <property type="project" value="GO_Central"/>
</dbReference>
<protein>
    <submittedName>
        <fullName evidence="4">Uncharacterized protein</fullName>
    </submittedName>
</protein>
<dbReference type="Gene3D" id="1.10.8.10">
    <property type="entry name" value="DNA helicase RuvA subunit, C-terminal domain"/>
    <property type="match status" value="1"/>
</dbReference>
<dbReference type="PROSITE" id="PS51399">
    <property type="entry name" value="SEP"/>
    <property type="match status" value="1"/>
</dbReference>
<dbReference type="InterPro" id="IPR029071">
    <property type="entry name" value="Ubiquitin-like_domsf"/>
</dbReference>
<sequence>MADSETSMIANFVSIAGTDADQARFYLEASNWNLKLALARYYDRGDDSFEDSEVSTQSFVREDQRAGGGVRQQKQKSRPKFASSSDYFKPDDDEEEDEAGQEFYAGGSEKSGQVVKGPPRKKTPSSIAESVFKEAKAHGAEAVSPDEDDGEKAKMAPFGGSGHRLGDEDGPSTGAATSLTSSQAPKDTKKVNINIQFWANGFSVDDGPLRDPNDPANKQFLEEVSKGYVPSELMAMAKGREVAVNLVDKRSEDYVKPKQKLKAFTGQGHMLGSDDNGEDNDEQPLLDARYSNNSWWRSMYIVLQLFVMRMLVNLGFFSPAPAVSSQTSSTSATSNEPQNTVKPNVDESQPTTSITIRLSDGTRLVTRMNVSSTVGDLRQFISRARPLPPGSKFNLLTTFPNKILDNDSLTLESGNLLNSVIVQRLA</sequence>
<dbReference type="OrthoDB" id="25887at2759"/>
<dbReference type="GO" id="GO:0031468">
    <property type="term" value="P:nuclear membrane reassembly"/>
    <property type="evidence" value="ECO:0000318"/>
    <property type="project" value="GO_Central"/>
</dbReference>
<feature type="compositionally biased region" description="Polar residues" evidence="1">
    <location>
        <begin position="174"/>
        <end position="187"/>
    </location>
</feature>
<dbReference type="EMBL" id="DS985241">
    <property type="protein sequence ID" value="EDV28703.1"/>
    <property type="molecule type" value="Genomic_DNA"/>
</dbReference>
<dbReference type="OMA" id="NKDHTDK"/>
<dbReference type="CDD" id="cd14348">
    <property type="entry name" value="UBA_p47"/>
    <property type="match status" value="1"/>
</dbReference>
<evidence type="ECO:0000313" key="5">
    <source>
        <dbReference type="Proteomes" id="UP000009022"/>
    </source>
</evidence>
<evidence type="ECO:0000313" key="4">
    <source>
        <dbReference type="EMBL" id="EDV28703.1"/>
    </source>
</evidence>
<dbReference type="Gene3D" id="3.30.420.210">
    <property type="entry name" value="SEP domain"/>
    <property type="match status" value="1"/>
</dbReference>
<dbReference type="PROSITE" id="PS50033">
    <property type="entry name" value="UBX"/>
    <property type="match status" value="1"/>
</dbReference>
<dbReference type="GO" id="GO:0061025">
    <property type="term" value="P:membrane fusion"/>
    <property type="evidence" value="ECO:0000318"/>
    <property type="project" value="GO_Central"/>
</dbReference>
<dbReference type="InterPro" id="IPR036241">
    <property type="entry name" value="NSFL1C_SEP_dom_sf"/>
</dbReference>
<feature type="region of interest" description="Disordered" evidence="1">
    <location>
        <begin position="47"/>
        <end position="187"/>
    </location>
</feature>
<dbReference type="Gene3D" id="3.10.20.90">
    <property type="entry name" value="Phosphatidylinositol 3-kinase Catalytic Subunit, Chain A, domain 1"/>
    <property type="match status" value="1"/>
</dbReference>
<feature type="domain" description="SEP" evidence="3">
    <location>
        <begin position="190"/>
        <end position="255"/>
    </location>
</feature>
<dbReference type="PANTHER" id="PTHR23333">
    <property type="entry name" value="UBX DOMAIN CONTAINING PROTEIN"/>
    <property type="match status" value="1"/>
</dbReference>